<dbReference type="EMBL" id="FMZB01000004">
    <property type="protein sequence ID" value="SDC80393.1"/>
    <property type="molecule type" value="Genomic_DNA"/>
</dbReference>
<evidence type="ECO:0000313" key="1">
    <source>
        <dbReference type="EMBL" id="SDC80393.1"/>
    </source>
</evidence>
<gene>
    <name evidence="1" type="ORF">SAMN05421663_104158</name>
</gene>
<name>A0A1G6PJQ1_9BACI</name>
<dbReference type="Proteomes" id="UP000198666">
    <property type="component" value="Unassembled WGS sequence"/>
</dbReference>
<evidence type="ECO:0000313" key="2">
    <source>
        <dbReference type="Proteomes" id="UP000198666"/>
    </source>
</evidence>
<dbReference type="OrthoDB" id="2973268at2"/>
<proteinExistence type="predicted"/>
<protein>
    <submittedName>
        <fullName evidence="1">Uncharacterized protein</fullName>
    </submittedName>
</protein>
<accession>A0A1G6PJQ1</accession>
<reference evidence="2" key="1">
    <citation type="submission" date="2016-10" db="EMBL/GenBank/DDBJ databases">
        <authorList>
            <person name="Varghese N."/>
            <person name="Submissions S."/>
        </authorList>
    </citation>
    <scope>NUCLEOTIDE SEQUENCE [LARGE SCALE GENOMIC DNA]</scope>
    <source>
        <strain evidence="2">DSM 21620</strain>
    </source>
</reference>
<dbReference type="STRING" id="361279.SAMN05421663_104158"/>
<keyword evidence="2" id="KW-1185">Reference proteome</keyword>
<dbReference type="RefSeq" id="WP_093726954.1">
    <property type="nucleotide sequence ID" value="NZ_FMZB01000004.1"/>
</dbReference>
<organism evidence="1 2">
    <name type="scientific">Terribacillus halophilus</name>
    <dbReference type="NCBI Taxonomy" id="361279"/>
    <lineage>
        <taxon>Bacteria</taxon>
        <taxon>Bacillati</taxon>
        <taxon>Bacillota</taxon>
        <taxon>Bacilli</taxon>
        <taxon>Bacillales</taxon>
        <taxon>Bacillaceae</taxon>
        <taxon>Terribacillus</taxon>
    </lineage>
</organism>
<dbReference type="AlphaFoldDB" id="A0A1G6PJQ1"/>
<sequence>MAQIKDVAYQDLRKYIQNNWKYIALQNENGTEVIRLSPTDNRVQWIHDVTTGEPEYDDYDNPIPGTGTTIITTNILKLQIVLSGSDSEINNGTTVAQTAIYNVAVGGEPFTQEVFEPFTFGSDQDKLTVVHEILVPTL</sequence>